<dbReference type="AlphaFoldDB" id="A0AA95F6V7"/>
<keyword evidence="7" id="KW-1185">Reference proteome</keyword>
<keyword evidence="3" id="KW-0238">DNA-binding</keyword>
<dbReference type="InterPro" id="IPR011010">
    <property type="entry name" value="DNA_brk_join_enz"/>
</dbReference>
<dbReference type="Pfam" id="PF00589">
    <property type="entry name" value="Phage_integrase"/>
    <property type="match status" value="1"/>
</dbReference>
<feature type="domain" description="Tyr recombinase" evidence="5">
    <location>
        <begin position="197"/>
        <end position="371"/>
    </location>
</feature>
<dbReference type="PANTHER" id="PTHR30349:SF64">
    <property type="entry name" value="PROPHAGE INTEGRASE INTD-RELATED"/>
    <property type="match status" value="1"/>
</dbReference>
<dbReference type="SUPFAM" id="SSF56349">
    <property type="entry name" value="DNA breaking-rejoining enzymes"/>
    <property type="match status" value="1"/>
</dbReference>
<reference evidence="6" key="1">
    <citation type="submission" date="2023-03" db="EMBL/GenBank/DDBJ databases">
        <title>Andean soil-derived lignocellulolytic bacterial consortium as a source of novel taxa and putative plastic-active enzymes.</title>
        <authorList>
            <person name="Diaz-Garcia L."/>
            <person name="Chuvochina M."/>
            <person name="Feuerriegel G."/>
            <person name="Bunk B."/>
            <person name="Sproer C."/>
            <person name="Streit W.R."/>
            <person name="Rodriguez L.M."/>
            <person name="Overmann J."/>
            <person name="Jimenez D.J."/>
        </authorList>
    </citation>
    <scope>NUCLEOTIDE SEQUENCE</scope>
    <source>
        <strain evidence="6">MAG 2441</strain>
    </source>
</reference>
<dbReference type="InterPro" id="IPR010998">
    <property type="entry name" value="Integrase_recombinase_N"/>
</dbReference>
<dbReference type="GO" id="GO:0015074">
    <property type="term" value="P:DNA integration"/>
    <property type="evidence" value="ECO:0007669"/>
    <property type="project" value="UniProtKB-KW"/>
</dbReference>
<name>A0AA95F6V7_9BACL</name>
<dbReference type="Pfam" id="PF13495">
    <property type="entry name" value="Phage_int_SAM_4"/>
    <property type="match status" value="1"/>
</dbReference>
<evidence type="ECO:0000256" key="4">
    <source>
        <dbReference type="ARBA" id="ARBA00023172"/>
    </source>
</evidence>
<accession>A0AA95F6V7</accession>
<protein>
    <submittedName>
        <fullName evidence="6">Tyrosine-type recombinase/integrase</fullName>
    </submittedName>
</protein>
<evidence type="ECO:0000256" key="1">
    <source>
        <dbReference type="ARBA" id="ARBA00008857"/>
    </source>
</evidence>
<evidence type="ECO:0000313" key="7">
    <source>
        <dbReference type="Proteomes" id="UP001178662"/>
    </source>
</evidence>
<dbReference type="InterPro" id="IPR050090">
    <property type="entry name" value="Tyrosine_recombinase_XerCD"/>
</dbReference>
<proteinExistence type="inferred from homology"/>
<keyword evidence="4" id="KW-0233">DNA recombination</keyword>
<gene>
    <name evidence="6" type="ORF">P0Y55_08670</name>
</gene>
<dbReference type="InterPro" id="IPR013762">
    <property type="entry name" value="Integrase-like_cat_sf"/>
</dbReference>
<evidence type="ECO:0000256" key="3">
    <source>
        <dbReference type="ARBA" id="ARBA00023125"/>
    </source>
</evidence>
<dbReference type="Gene3D" id="1.10.443.10">
    <property type="entry name" value="Intergrase catalytic core"/>
    <property type="match status" value="1"/>
</dbReference>
<dbReference type="Gene3D" id="1.10.150.130">
    <property type="match status" value="1"/>
</dbReference>
<dbReference type="PANTHER" id="PTHR30349">
    <property type="entry name" value="PHAGE INTEGRASE-RELATED"/>
    <property type="match status" value="1"/>
</dbReference>
<organism evidence="6 7">
    <name type="scientific">Candidatus Cohnella colombiensis</name>
    <dbReference type="NCBI Taxonomy" id="3121368"/>
    <lineage>
        <taxon>Bacteria</taxon>
        <taxon>Bacillati</taxon>
        <taxon>Bacillota</taxon>
        <taxon>Bacilli</taxon>
        <taxon>Bacillales</taxon>
        <taxon>Paenibacillaceae</taxon>
        <taxon>Cohnella</taxon>
    </lineage>
</organism>
<dbReference type="Proteomes" id="UP001178662">
    <property type="component" value="Chromosome"/>
</dbReference>
<dbReference type="GO" id="GO:0003677">
    <property type="term" value="F:DNA binding"/>
    <property type="evidence" value="ECO:0007669"/>
    <property type="project" value="UniProtKB-KW"/>
</dbReference>
<sequence>MEMRLSRVDEKLLVLRFPYDEGLVNRLRMLSQRRWMPEHRGWTIPYTLPAIERLFAAFEDVHFVVEPGLLKEWPRLNDLLLARAIREIEQHKLELEDSQWGTEIEAKLVFELRKRGYSSKTIRTYRGHIRRFYAFYNTCRHCSVHDLIGRYSYELLEDQRSASYVNQAISAVKFFMEKVFRITNGTIAYVRPKKENKLPNVLSQSEVMRLLATVQNRKHRAMLFLTYSSGLRVSEVVKMRRSDLDQARKVVHVRQGKGKKDRITILSEAAYEAVLQYLNNEPQHDHWLFPGQQLGHHLSERTLQKVFEAAVSKAKIDKPVTLHSLRHSFATHLLEGGIDIRYIQDLLGHKNIQTTERYTHVAVKDIKRIQSPLDRFLEQQDSTSSPSED</sequence>
<comment type="similarity">
    <text evidence="1">Belongs to the 'phage' integrase family.</text>
</comment>
<evidence type="ECO:0000259" key="5">
    <source>
        <dbReference type="PROSITE" id="PS51898"/>
    </source>
</evidence>
<dbReference type="EMBL" id="CP119317">
    <property type="protein sequence ID" value="WEK56105.1"/>
    <property type="molecule type" value="Genomic_DNA"/>
</dbReference>
<dbReference type="PROSITE" id="PS51898">
    <property type="entry name" value="TYR_RECOMBINASE"/>
    <property type="match status" value="1"/>
</dbReference>
<dbReference type="InterPro" id="IPR002104">
    <property type="entry name" value="Integrase_catalytic"/>
</dbReference>
<evidence type="ECO:0000313" key="6">
    <source>
        <dbReference type="EMBL" id="WEK56105.1"/>
    </source>
</evidence>
<evidence type="ECO:0000256" key="2">
    <source>
        <dbReference type="ARBA" id="ARBA00022908"/>
    </source>
</evidence>
<dbReference type="GO" id="GO:0006310">
    <property type="term" value="P:DNA recombination"/>
    <property type="evidence" value="ECO:0007669"/>
    <property type="project" value="UniProtKB-KW"/>
</dbReference>
<dbReference type="InterPro" id="IPR004107">
    <property type="entry name" value="Integrase_SAM-like_N"/>
</dbReference>
<keyword evidence="2" id="KW-0229">DNA integration</keyword>